<feature type="transmembrane region" description="Helical" evidence="2">
    <location>
        <begin position="47"/>
        <end position="68"/>
    </location>
</feature>
<dbReference type="AlphaFoldDB" id="A0A367FQJ7"/>
<organism evidence="3 4">
    <name type="scientific">Sphaerisporangium album</name>
    <dbReference type="NCBI Taxonomy" id="509200"/>
    <lineage>
        <taxon>Bacteria</taxon>
        <taxon>Bacillati</taxon>
        <taxon>Actinomycetota</taxon>
        <taxon>Actinomycetes</taxon>
        <taxon>Streptosporangiales</taxon>
        <taxon>Streptosporangiaceae</taxon>
        <taxon>Sphaerisporangium</taxon>
    </lineage>
</organism>
<name>A0A367FQJ7_9ACTN</name>
<keyword evidence="2" id="KW-0812">Transmembrane</keyword>
<feature type="transmembrane region" description="Helical" evidence="2">
    <location>
        <begin position="20"/>
        <end position="41"/>
    </location>
</feature>
<reference evidence="3 4" key="1">
    <citation type="submission" date="2018-06" db="EMBL/GenBank/DDBJ databases">
        <title>Sphaerisporangium craniellae sp. nov., isolated from a marine sponge in the South China Sea.</title>
        <authorList>
            <person name="Li L."/>
        </authorList>
    </citation>
    <scope>NUCLEOTIDE SEQUENCE [LARGE SCALE GENOMIC DNA]</scope>
    <source>
        <strain evidence="3 4">CCTCC AA 208026</strain>
    </source>
</reference>
<evidence type="ECO:0000313" key="3">
    <source>
        <dbReference type="EMBL" id="RCG31960.1"/>
    </source>
</evidence>
<dbReference type="EMBL" id="QOIL01000003">
    <property type="protein sequence ID" value="RCG31960.1"/>
    <property type="molecule type" value="Genomic_DNA"/>
</dbReference>
<keyword evidence="2" id="KW-1133">Transmembrane helix</keyword>
<evidence type="ECO:0000256" key="1">
    <source>
        <dbReference type="SAM" id="MobiDB-lite"/>
    </source>
</evidence>
<proteinExistence type="predicted"/>
<comment type="caution">
    <text evidence="3">The sequence shown here is derived from an EMBL/GenBank/DDBJ whole genome shotgun (WGS) entry which is preliminary data.</text>
</comment>
<dbReference type="PROSITE" id="PS51257">
    <property type="entry name" value="PROKAR_LIPOPROTEIN"/>
    <property type="match status" value="1"/>
</dbReference>
<dbReference type="RefSeq" id="WP_114027575.1">
    <property type="nucleotide sequence ID" value="NZ_QOIL01000003.1"/>
</dbReference>
<evidence type="ECO:0000313" key="4">
    <source>
        <dbReference type="Proteomes" id="UP000253094"/>
    </source>
</evidence>
<accession>A0A367FQJ7</accession>
<feature type="compositionally biased region" description="Basic and acidic residues" evidence="1">
    <location>
        <begin position="85"/>
        <end position="102"/>
    </location>
</feature>
<keyword evidence="2" id="KW-0472">Membrane</keyword>
<evidence type="ECO:0000256" key="2">
    <source>
        <dbReference type="SAM" id="Phobius"/>
    </source>
</evidence>
<keyword evidence="4" id="KW-1185">Reference proteome</keyword>
<gene>
    <name evidence="3" type="ORF">DQ384_05300</name>
</gene>
<protein>
    <submittedName>
        <fullName evidence="3">Uncharacterized protein</fullName>
    </submittedName>
</protein>
<sequence>MEDKLNDIERDNLRKVISRLVDIILCVAAVAAACTAAAIWFGEWRVAGLAALTWLGVVALFLLACYLAHPGSEASLAKHLRTAERAKKAKEDQRRRHVETPERGLSGTQS</sequence>
<feature type="region of interest" description="Disordered" evidence="1">
    <location>
        <begin position="85"/>
        <end position="110"/>
    </location>
</feature>
<dbReference type="Proteomes" id="UP000253094">
    <property type="component" value="Unassembled WGS sequence"/>
</dbReference>